<dbReference type="OrthoDB" id="8887412at2"/>
<dbReference type="InterPro" id="IPR002298">
    <property type="entry name" value="DNA_polymerase_A"/>
</dbReference>
<dbReference type="RefSeq" id="WP_115902321.1">
    <property type="nucleotide sequence ID" value="NZ_QUNS01000014.1"/>
</dbReference>
<comment type="caution">
    <text evidence="2">The sequence shown here is derived from an EMBL/GenBank/DDBJ whole genome shotgun (WGS) entry which is preliminary data.</text>
</comment>
<dbReference type="Pfam" id="PF00476">
    <property type="entry name" value="DNA_pol_A"/>
    <property type="match status" value="1"/>
</dbReference>
<dbReference type="Gene3D" id="3.30.70.370">
    <property type="match status" value="1"/>
</dbReference>
<name>A0A3E0HDQ0_9FLAO</name>
<dbReference type="Gene3D" id="1.10.150.20">
    <property type="entry name" value="5' to 3' exonuclease, C-terminal subdomain"/>
    <property type="match status" value="1"/>
</dbReference>
<dbReference type="GO" id="GO:0006261">
    <property type="term" value="P:DNA-templated DNA replication"/>
    <property type="evidence" value="ECO:0007669"/>
    <property type="project" value="InterPro"/>
</dbReference>
<dbReference type="PANTHER" id="PTHR10133">
    <property type="entry name" value="DNA POLYMERASE I"/>
    <property type="match status" value="1"/>
</dbReference>
<dbReference type="InterPro" id="IPR001098">
    <property type="entry name" value="DNA-dir_DNA_pol_A_palm_dom"/>
</dbReference>
<dbReference type="EMBL" id="QUNS01000014">
    <property type="protein sequence ID" value="REH43391.1"/>
    <property type="molecule type" value="Genomic_DNA"/>
</dbReference>
<accession>A0A3E0HDQ0</accession>
<proteinExistence type="predicted"/>
<gene>
    <name evidence="2" type="ORF">C7448_11434</name>
</gene>
<keyword evidence="2" id="KW-0269">Exonuclease</keyword>
<feature type="domain" description="DNA-directed DNA polymerase family A palm" evidence="1">
    <location>
        <begin position="269"/>
        <end position="450"/>
    </location>
</feature>
<dbReference type="AlphaFoldDB" id="A0A3E0HDQ0"/>
<evidence type="ECO:0000313" key="2">
    <source>
        <dbReference type="EMBL" id="REH43391.1"/>
    </source>
</evidence>
<dbReference type="SMART" id="SM00482">
    <property type="entry name" value="POLAc"/>
    <property type="match status" value="1"/>
</dbReference>
<sequence length="486" mass="57617">MKELIICFTENRWYSLDISNNDFVEDYNISNRNKYYTFQVSDLIREIKTKRNKKIPEIINIESLDKQFSQKGKDLLDFKKWHILKSLRRENIIKSNYKITDLNEFLLKIKEFIDKLKEAPCNEWDRFNDIELDINKIIHKTSFDGIKIDRDILDEKCVNLHRNIYNIKNELQFSHNIFQPENFDTQASYLKNKNYRILESVEKTVSLLRKSDGICKQFNRLNKLNRDLKTLMILKSRLGGNNYVNPYFVGFGTVTSRIIIKEPSLQNLKKENRNIIIPNEGKELFYVDYSQFEASILAHLSSDNKLLKLISVDDIYSDIVAKIYNIEVTKSSRKEAKILFYRFLYGDTFENNLKFKEQVKNYFMKFSELSKFKENLIKESIENGYVKTENGNIRKLDINNDNVWILSHFIQSKASYIFKKAIIGVFKKVKDARLLIPLHDGALYEIDIEDSENIKDQIKNIFSLTLKNECNSLTNIKVKEEKFYKN</sequence>
<dbReference type="PANTHER" id="PTHR10133:SF62">
    <property type="entry name" value="DNA POLYMERASE THETA"/>
    <property type="match status" value="1"/>
</dbReference>
<dbReference type="GO" id="GO:0003677">
    <property type="term" value="F:DNA binding"/>
    <property type="evidence" value="ECO:0007669"/>
    <property type="project" value="InterPro"/>
</dbReference>
<protein>
    <submittedName>
        <fullName evidence="2">DNA polymerase I-like protein with 3'-5' exonuclease and polymerase domains</fullName>
    </submittedName>
</protein>
<keyword evidence="2" id="KW-0378">Hydrolase</keyword>
<keyword evidence="2" id="KW-0540">Nuclease</keyword>
<dbReference type="GO" id="GO:0006302">
    <property type="term" value="P:double-strand break repair"/>
    <property type="evidence" value="ECO:0007669"/>
    <property type="project" value="TreeGrafter"/>
</dbReference>
<dbReference type="Proteomes" id="UP000256884">
    <property type="component" value="Unassembled WGS sequence"/>
</dbReference>
<reference evidence="2 3" key="1">
    <citation type="submission" date="2018-08" db="EMBL/GenBank/DDBJ databases">
        <title>Genomic Encyclopedia of Type Strains, Phase IV (KMG-IV): sequencing the most valuable type-strain genomes for metagenomic binning, comparative biology and taxonomic classification.</title>
        <authorList>
            <person name="Goeker M."/>
        </authorList>
    </citation>
    <scope>NUCLEOTIDE SEQUENCE [LARGE SCALE GENOMIC DNA]</scope>
    <source>
        <strain evidence="2 3">DSM 18841</strain>
    </source>
</reference>
<evidence type="ECO:0000313" key="3">
    <source>
        <dbReference type="Proteomes" id="UP000256884"/>
    </source>
</evidence>
<dbReference type="GO" id="GO:0003887">
    <property type="term" value="F:DNA-directed DNA polymerase activity"/>
    <property type="evidence" value="ECO:0007669"/>
    <property type="project" value="InterPro"/>
</dbReference>
<dbReference type="InterPro" id="IPR043502">
    <property type="entry name" value="DNA/RNA_pol_sf"/>
</dbReference>
<organism evidence="2 3">
    <name type="scientific">Tenacibaculum gallaicum</name>
    <dbReference type="NCBI Taxonomy" id="561505"/>
    <lineage>
        <taxon>Bacteria</taxon>
        <taxon>Pseudomonadati</taxon>
        <taxon>Bacteroidota</taxon>
        <taxon>Flavobacteriia</taxon>
        <taxon>Flavobacteriales</taxon>
        <taxon>Flavobacteriaceae</taxon>
        <taxon>Tenacibaculum</taxon>
    </lineage>
</organism>
<evidence type="ECO:0000259" key="1">
    <source>
        <dbReference type="SMART" id="SM00482"/>
    </source>
</evidence>
<dbReference type="GO" id="GO:0004527">
    <property type="term" value="F:exonuclease activity"/>
    <property type="evidence" value="ECO:0007669"/>
    <property type="project" value="UniProtKB-KW"/>
</dbReference>
<keyword evidence="3" id="KW-1185">Reference proteome</keyword>
<dbReference type="SUPFAM" id="SSF56672">
    <property type="entry name" value="DNA/RNA polymerases"/>
    <property type="match status" value="1"/>
</dbReference>